<evidence type="ECO:0000313" key="2">
    <source>
        <dbReference type="Proteomes" id="UP000681720"/>
    </source>
</evidence>
<dbReference type="AlphaFoldDB" id="A0A8S3HXT7"/>
<proteinExistence type="predicted"/>
<evidence type="ECO:0000313" key="1">
    <source>
        <dbReference type="EMBL" id="CAF5191151.1"/>
    </source>
</evidence>
<organism evidence="1 2">
    <name type="scientific">Rotaria magnacalcarata</name>
    <dbReference type="NCBI Taxonomy" id="392030"/>
    <lineage>
        <taxon>Eukaryota</taxon>
        <taxon>Metazoa</taxon>
        <taxon>Spiralia</taxon>
        <taxon>Gnathifera</taxon>
        <taxon>Rotifera</taxon>
        <taxon>Eurotatoria</taxon>
        <taxon>Bdelloidea</taxon>
        <taxon>Philodinida</taxon>
        <taxon>Philodinidae</taxon>
        <taxon>Rotaria</taxon>
    </lineage>
</organism>
<sequence length="56" mass="6197">WHSNSCTWSNTISVTNCGSFYVYELSMPPVCAARYCTNTPSILQTTTTTTTSNILK</sequence>
<protein>
    <submittedName>
        <fullName evidence="1">Uncharacterized protein</fullName>
    </submittedName>
</protein>
<comment type="caution">
    <text evidence="1">The sequence shown here is derived from an EMBL/GenBank/DDBJ whole genome shotgun (WGS) entry which is preliminary data.</text>
</comment>
<feature type="non-terminal residue" evidence="1">
    <location>
        <position position="1"/>
    </location>
</feature>
<name>A0A8S3HXT7_9BILA</name>
<dbReference type="Proteomes" id="UP000681720">
    <property type="component" value="Unassembled WGS sequence"/>
</dbReference>
<accession>A0A8S3HXT7</accession>
<gene>
    <name evidence="1" type="ORF">GIL414_LOCUS73056</name>
</gene>
<reference evidence="1" key="1">
    <citation type="submission" date="2021-02" db="EMBL/GenBank/DDBJ databases">
        <authorList>
            <person name="Nowell W R."/>
        </authorList>
    </citation>
    <scope>NUCLEOTIDE SEQUENCE</scope>
</reference>
<dbReference type="EMBL" id="CAJOBJ010337783">
    <property type="protein sequence ID" value="CAF5191151.1"/>
    <property type="molecule type" value="Genomic_DNA"/>
</dbReference>